<dbReference type="EMBL" id="JAAOCP010000001">
    <property type="protein sequence ID" value="MBJ7637897.1"/>
    <property type="molecule type" value="Genomic_DNA"/>
</dbReference>
<evidence type="ECO:0008006" key="4">
    <source>
        <dbReference type="Google" id="ProtNLM"/>
    </source>
</evidence>
<accession>A0AA41CM76</accession>
<dbReference type="GO" id="GO:0000785">
    <property type="term" value="C:chromatin"/>
    <property type="evidence" value="ECO:0007669"/>
    <property type="project" value="TreeGrafter"/>
</dbReference>
<dbReference type="PANTHER" id="PTHR45884:SF2">
    <property type="entry name" value="N-ACETYLTRANSFERASE ECO"/>
    <property type="match status" value="1"/>
</dbReference>
<protein>
    <recommendedName>
        <fullName evidence="4">Phage tail tape measure protein</fullName>
    </recommendedName>
</protein>
<reference evidence="2 3" key="1">
    <citation type="journal article" date="2021" name="Int. J. Food Microbiol.">
        <title>Safety demonstration of a microbial species for use in the food chain: Weissella confusa.</title>
        <authorList>
            <person name="Bourdichon F."/>
            <person name="Patrone V."/>
            <person name="Fontana A."/>
            <person name="Milani G."/>
            <person name="Morelli L."/>
        </authorList>
    </citation>
    <scope>NUCLEOTIDE SEQUENCE [LARGE SCALE GENOMIC DNA]</scope>
    <source>
        <strain evidence="2 3">CCUG 43002</strain>
    </source>
</reference>
<evidence type="ECO:0000256" key="1">
    <source>
        <dbReference type="SAM" id="MobiDB-lite"/>
    </source>
</evidence>
<gene>
    <name evidence="2" type="ORF">HAU20_00475</name>
</gene>
<feature type="compositionally biased region" description="Basic and acidic residues" evidence="1">
    <location>
        <begin position="901"/>
        <end position="911"/>
    </location>
</feature>
<proteinExistence type="predicted"/>
<keyword evidence="3" id="KW-1185">Reference proteome</keyword>
<organism evidence="2 3">
    <name type="scientific">Weissella confusa</name>
    <name type="common">Lactobacillus confusus</name>
    <dbReference type="NCBI Taxonomy" id="1583"/>
    <lineage>
        <taxon>Bacteria</taxon>
        <taxon>Bacillati</taxon>
        <taxon>Bacillota</taxon>
        <taxon>Bacilli</taxon>
        <taxon>Lactobacillales</taxon>
        <taxon>Lactobacillaceae</taxon>
        <taxon>Weissella</taxon>
    </lineage>
</organism>
<dbReference type="GO" id="GO:0007064">
    <property type="term" value="P:mitotic sister chromatid cohesion"/>
    <property type="evidence" value="ECO:0007669"/>
    <property type="project" value="TreeGrafter"/>
</dbReference>
<comment type="caution">
    <text evidence="2">The sequence shown here is derived from an EMBL/GenBank/DDBJ whole genome shotgun (WGS) entry which is preliminary data.</text>
</comment>
<name>A0AA41CM76_WEICO</name>
<feature type="region of interest" description="Disordered" evidence="1">
    <location>
        <begin position="1032"/>
        <end position="1056"/>
    </location>
</feature>
<feature type="compositionally biased region" description="Polar residues" evidence="1">
    <location>
        <begin position="989"/>
        <end position="1011"/>
    </location>
</feature>
<feature type="compositionally biased region" description="Basic and acidic residues" evidence="1">
    <location>
        <begin position="851"/>
        <end position="869"/>
    </location>
</feature>
<evidence type="ECO:0000313" key="3">
    <source>
        <dbReference type="Proteomes" id="UP000728106"/>
    </source>
</evidence>
<feature type="region of interest" description="Disordered" evidence="1">
    <location>
        <begin position="112"/>
        <end position="139"/>
    </location>
</feature>
<dbReference type="Proteomes" id="UP000728106">
    <property type="component" value="Unassembled WGS sequence"/>
</dbReference>
<sequence length="1360" mass="140711">MGEYSTTIKTEMNVSGIDDLKKASAAIRELKEAAQGLSGFSGKVSGNSFNGYSDGAKRATDSLEKLRVMSEKTEAAMKRSTSGGSQFKGQIDDINRATESYKKLESAAKSAANAQKQSASSGAQAAQKQASEMSKTGQKLKDSFKEATAMFSVGMLGATAVMGLADGVKSMVNTGWETLKERQSGQAMWATSIQDAHKNVKGAELTAQAKRASDATMRTAILAGNDYTEANGFAKQIYSSDAGEYSGSVGKTQKLLKGVFNIQDANALNQREMEMLKTAIGNTGDMGKMNGAIAKSLNLVDGKITRAIRKEYKRETGHELGLNKTGTGYDWGAVSAQTAYRGIDRYGNSGGISKASERFNSTLPGVLRSGKAAGGYMLSEIMQGFSDGIAKGGAFKNILGKLSGSFTDIDKLKSNSKRITDSLVGVANGIGEGARIIAPYAKAFSGGAWSGVKDTFGVIKKGIDGIKSVGSSIGKMLPEGSQKKLSDVISTVGRFVGVALTAGAAFKVLKGGAGLIGDSIKGLSSIIPGLSKARSSSDSVFSKATSVFSSAVGRFTGTSGMNGAGGVGGASANGAGQFNTRSERLAAQAEAKAASGLFSRLSAKGASLQGLTAAGEAGRLARNTGFFKSTAGKLLSGIGSAGTAVQATKFGGALATATKGLSSVGKFLGKGMPLMNGLFAGVDVMATMASTKTGSLARHKGVGQGIGTGVGATVGGALGSFLGPLGTIGGSMAGGWLGGKAGSWIGSMFGGTKEPESKATKAQKKASAIAKAQAAAQATKEKQDFASNMQQYGYDKMNANELYSQISKGSKSKSKSKQLSAMRMQEAIENGDADGIRKYQAQLNKQNGIKKGNEDATGRETKKLNDKRWKDARKKNVKLDKDNWRNQNVSKTKKSSGKSKAQKDMDADYKAAQKHQRQMAKVAAQTEKASKKSNSAKKKSSNGSKASSRAAKKSTNDLKKQSKAFNKALDGVGKNSKADKNAKKSLNKVTSTAKSGMNKASKTVKSGSKKIQNSGKDAFKFKTSKSGFNKLNSDAKSGMNKVNKTVKSGSKKVQNSGKNMFKFKSSASGFNKLNSQAKSGMNKVNSTVKSGSKKIQNSGKNAFKFKGTASGFDSLNSQAKSGMSKVNSTIKSGASKWSSTIKSGVSKAASSFSSQMSKMVSTASSKASAISSSLAKIGTAASSAASKVKTLQSAINSLKSKTVTITANVKGKGANKLATGTPGAKRAFSQAFVPHYANGTTAGGHRGGMALVNDAGGSNWREAFMLPNGLMGLFPNQRNLNTVLPAGTQVLDGNSTKKLFPRYANGTDGAKDAFAPQKSSGNPTIQINVTIQGNASAADANAIANTIGEKFIVIMPQATI</sequence>
<dbReference type="GO" id="GO:0061733">
    <property type="term" value="F:protein-lysine-acetyltransferase activity"/>
    <property type="evidence" value="ECO:0007669"/>
    <property type="project" value="TreeGrafter"/>
</dbReference>
<feature type="compositionally biased region" description="Low complexity" evidence="1">
    <location>
        <begin position="112"/>
        <end position="131"/>
    </location>
</feature>
<evidence type="ECO:0000313" key="2">
    <source>
        <dbReference type="EMBL" id="MBJ7637897.1"/>
    </source>
</evidence>
<feature type="region of interest" description="Disordered" evidence="1">
    <location>
        <begin position="844"/>
        <end position="1011"/>
    </location>
</feature>
<dbReference type="PANTHER" id="PTHR45884">
    <property type="entry name" value="N-ACETYLTRANSFERASE ECO"/>
    <property type="match status" value="1"/>
</dbReference>
<dbReference type="RefSeq" id="WP_199467902.1">
    <property type="nucleotide sequence ID" value="NZ_JAAOCP010000001.1"/>
</dbReference>